<dbReference type="PANTHER" id="PTHR33498">
    <property type="entry name" value="TRANSPOSASE FOR INSERTION SEQUENCE ELEMENT IS1557"/>
    <property type="match status" value="1"/>
</dbReference>
<keyword evidence="4" id="KW-1185">Reference proteome</keyword>
<dbReference type="PANTHER" id="PTHR33498:SF1">
    <property type="entry name" value="TRANSPOSASE FOR INSERTION SEQUENCE ELEMENT IS1557"/>
    <property type="match status" value="1"/>
</dbReference>
<feature type="compositionally biased region" description="Basic and acidic residues" evidence="1">
    <location>
        <begin position="102"/>
        <end position="113"/>
    </location>
</feature>
<evidence type="ECO:0000259" key="2">
    <source>
        <dbReference type="Pfam" id="PF01610"/>
    </source>
</evidence>
<name>B5GUD7_STRCL</name>
<dbReference type="EMBL" id="CM000914">
    <property type="protein sequence ID" value="EFG03650.2"/>
    <property type="molecule type" value="Genomic_DNA"/>
</dbReference>
<evidence type="ECO:0000256" key="1">
    <source>
        <dbReference type="SAM" id="MobiDB-lite"/>
    </source>
</evidence>
<dbReference type="eggNOG" id="COG3464">
    <property type="taxonomic scope" value="Bacteria"/>
</dbReference>
<dbReference type="OrthoDB" id="3238779at2"/>
<geneLocation type="plasmid" evidence="3 4">
    <name>pSCL4</name>
</geneLocation>
<accession>B5GUD7</accession>
<keyword evidence="3" id="KW-0614">Plasmid</keyword>
<dbReference type="RefSeq" id="WP_003955445.1">
    <property type="nucleotide sequence ID" value="NZ_CM000914.1"/>
</dbReference>
<dbReference type="InterPro" id="IPR047951">
    <property type="entry name" value="Transpos_ISL3"/>
</dbReference>
<evidence type="ECO:0000313" key="4">
    <source>
        <dbReference type="Proteomes" id="UP000002357"/>
    </source>
</evidence>
<feature type="domain" description="Transposase IS204/IS1001/IS1096/IS1165 DDE" evidence="2">
    <location>
        <begin position="2"/>
        <end position="96"/>
    </location>
</feature>
<feature type="region of interest" description="Disordered" evidence="1">
    <location>
        <begin position="102"/>
        <end position="151"/>
    </location>
</feature>
<dbReference type="Proteomes" id="UP000002357">
    <property type="component" value="Plasmid pSCL4"/>
</dbReference>
<sequence>MLGVDEFATRKGRRHGTILIDCETHQPLDLLPDREAETLAAWLREHPGVEIVCRDRAAFFAEGARAGAPQAQHCADKWYVWHNLCEAVERMVSHQRSLLRDLVEPEPSPDPRRGLCRPPPTRSHPSPILLGSSSTGSATPTPRSGPRSSRV</sequence>
<gene>
    <name evidence="3" type="ORF">SCLAV_p0159</name>
</gene>
<dbReference type="GeneID" id="301046609"/>
<feature type="compositionally biased region" description="Low complexity" evidence="1">
    <location>
        <begin position="131"/>
        <end position="151"/>
    </location>
</feature>
<protein>
    <submittedName>
        <fullName evidence="3">Putative ISL3 family ISFsp1-like transposase</fullName>
    </submittedName>
</protein>
<dbReference type="Pfam" id="PF01610">
    <property type="entry name" value="DDE_Tnp_ISL3"/>
    <property type="match status" value="1"/>
</dbReference>
<dbReference type="AlphaFoldDB" id="B5GUD7"/>
<evidence type="ECO:0000313" key="3">
    <source>
        <dbReference type="EMBL" id="EFG03650.2"/>
    </source>
</evidence>
<dbReference type="InterPro" id="IPR002560">
    <property type="entry name" value="Transposase_DDE"/>
</dbReference>
<proteinExistence type="predicted"/>
<reference evidence="3 4" key="1">
    <citation type="journal article" date="2010" name="Genome Biol. Evol.">
        <title>The sequence of a 1.8-mb bacterial linear plasmid reveals a rich evolutionary reservoir of secondary metabolic pathways.</title>
        <authorList>
            <person name="Medema M.H."/>
            <person name="Trefzer A."/>
            <person name="Kovalchuk A."/>
            <person name="van den Berg M."/>
            <person name="Mueller U."/>
            <person name="Heijne W."/>
            <person name="Wu L."/>
            <person name="Alam M.T."/>
            <person name="Ronning C.M."/>
            <person name="Nierman W.C."/>
            <person name="Bovenberg R.A.L."/>
            <person name="Breitling R."/>
            <person name="Takano E."/>
        </authorList>
    </citation>
    <scope>NUCLEOTIDE SEQUENCE [LARGE SCALE GENOMIC DNA]</scope>
    <source>
        <strain evidence="4">ATCC 27064 / DSM 738 / JCM 4710 / NBRC 13307 / NCIMB 12785 / NRRL 3585 / VKM Ac-602</strain>
        <plasmid evidence="3">pSCL4</plasmid>
    </source>
</reference>
<organism evidence="3 4">
    <name type="scientific">Streptomyces clavuligerus</name>
    <dbReference type="NCBI Taxonomy" id="1901"/>
    <lineage>
        <taxon>Bacteria</taxon>
        <taxon>Bacillati</taxon>
        <taxon>Actinomycetota</taxon>
        <taxon>Actinomycetes</taxon>
        <taxon>Kitasatosporales</taxon>
        <taxon>Streptomycetaceae</taxon>
        <taxon>Streptomyces</taxon>
    </lineage>
</organism>